<dbReference type="AlphaFoldDB" id="A0AAW6DJS2"/>
<evidence type="ECO:0000313" key="2">
    <source>
        <dbReference type="Proteomes" id="UP001212160"/>
    </source>
</evidence>
<comment type="caution">
    <text evidence="1">The sequence shown here is derived from an EMBL/GenBank/DDBJ whole genome shotgun (WGS) entry which is preliminary data.</text>
</comment>
<organism evidence="1 2">
    <name type="scientific">Mediterraneibacter gnavus</name>
    <name type="common">Ruminococcus gnavus</name>
    <dbReference type="NCBI Taxonomy" id="33038"/>
    <lineage>
        <taxon>Bacteria</taxon>
        <taxon>Bacillati</taxon>
        <taxon>Bacillota</taxon>
        <taxon>Clostridia</taxon>
        <taxon>Lachnospirales</taxon>
        <taxon>Lachnospiraceae</taxon>
        <taxon>Mediterraneibacter</taxon>
    </lineage>
</organism>
<dbReference type="EMBL" id="JAQMLA010000239">
    <property type="protein sequence ID" value="MDB8689114.1"/>
    <property type="molecule type" value="Genomic_DNA"/>
</dbReference>
<name>A0AAW6DJS2_MEDGN</name>
<accession>A0AAW6DJS2</accession>
<evidence type="ECO:0000313" key="1">
    <source>
        <dbReference type="EMBL" id="MDB8689114.1"/>
    </source>
</evidence>
<gene>
    <name evidence="1" type="ORF">PNW85_21255</name>
</gene>
<protein>
    <submittedName>
        <fullName evidence="1">Uncharacterized protein</fullName>
    </submittedName>
</protein>
<reference evidence="1" key="1">
    <citation type="submission" date="2023-01" db="EMBL/GenBank/DDBJ databases">
        <title>Human gut microbiome strain richness.</title>
        <authorList>
            <person name="Chen-Liaw A."/>
        </authorList>
    </citation>
    <scope>NUCLEOTIDE SEQUENCE</scope>
    <source>
        <strain evidence="1">RTP21484st1_H11_RTP21484_190118</strain>
    </source>
</reference>
<proteinExistence type="predicted"/>
<sequence>MDKIENVIKNTPMSMMQEQFYLTMLKERKEHIISKAYQIQKERGNIVSAEEKSIGKRKRVVKEYVPRI</sequence>
<dbReference type="RefSeq" id="WP_272108593.1">
    <property type="nucleotide sequence ID" value="NZ_JAQMLA010000239.1"/>
</dbReference>
<dbReference type="Proteomes" id="UP001212160">
    <property type="component" value="Unassembled WGS sequence"/>
</dbReference>